<feature type="transmembrane region" description="Helical" evidence="6">
    <location>
        <begin position="264"/>
        <end position="288"/>
    </location>
</feature>
<protein>
    <recommendedName>
        <fullName evidence="7">Rhodopsin domain-containing protein</fullName>
    </recommendedName>
</protein>
<feature type="transmembrane region" description="Helical" evidence="6">
    <location>
        <begin position="216"/>
        <end position="237"/>
    </location>
</feature>
<gene>
    <name evidence="8" type="ORF">FN846DRAFT_603683</name>
</gene>
<feature type="domain" description="Rhodopsin" evidence="7">
    <location>
        <begin position="40"/>
        <end position="288"/>
    </location>
</feature>
<comment type="similarity">
    <text evidence="5">Belongs to the SAT4 family.</text>
</comment>
<proteinExistence type="inferred from homology"/>
<evidence type="ECO:0000256" key="4">
    <source>
        <dbReference type="ARBA" id="ARBA00023136"/>
    </source>
</evidence>
<comment type="subcellular location">
    <subcellularLocation>
        <location evidence="1">Membrane</location>
        <topology evidence="1">Multi-pass membrane protein</topology>
    </subcellularLocation>
</comment>
<dbReference type="OrthoDB" id="5372266at2759"/>
<evidence type="ECO:0000256" key="1">
    <source>
        <dbReference type="ARBA" id="ARBA00004141"/>
    </source>
</evidence>
<feature type="transmembrane region" description="Helical" evidence="6">
    <location>
        <begin position="40"/>
        <end position="61"/>
    </location>
</feature>
<feature type="transmembrane region" description="Helical" evidence="6">
    <location>
        <begin position="135"/>
        <end position="157"/>
    </location>
</feature>
<dbReference type="EMBL" id="VXIS01000056">
    <property type="protein sequence ID" value="KAA8909522.1"/>
    <property type="molecule type" value="Genomic_DNA"/>
</dbReference>
<dbReference type="InterPro" id="IPR052337">
    <property type="entry name" value="SAT4-like"/>
</dbReference>
<accession>A0A5J5F1G7</accession>
<dbReference type="GO" id="GO:0016020">
    <property type="term" value="C:membrane"/>
    <property type="evidence" value="ECO:0007669"/>
    <property type="project" value="UniProtKB-SubCell"/>
</dbReference>
<dbReference type="PANTHER" id="PTHR33048">
    <property type="entry name" value="PTH11-LIKE INTEGRAL MEMBRANE PROTEIN (AFU_ORTHOLOGUE AFUA_5G11245)"/>
    <property type="match status" value="1"/>
</dbReference>
<dbReference type="InterPro" id="IPR049326">
    <property type="entry name" value="Rhodopsin_dom_fungi"/>
</dbReference>
<keyword evidence="3 6" id="KW-1133">Transmembrane helix</keyword>
<evidence type="ECO:0000256" key="3">
    <source>
        <dbReference type="ARBA" id="ARBA00022989"/>
    </source>
</evidence>
<comment type="caution">
    <text evidence="8">The sequence shown here is derived from an EMBL/GenBank/DDBJ whole genome shotgun (WGS) entry which is preliminary data.</text>
</comment>
<dbReference type="InParanoid" id="A0A5J5F1G7"/>
<reference evidence="8 9" key="1">
    <citation type="submission" date="2019-09" db="EMBL/GenBank/DDBJ databases">
        <title>Draft genome of the ectomycorrhizal ascomycete Sphaerosporella brunnea.</title>
        <authorList>
            <consortium name="DOE Joint Genome Institute"/>
            <person name="Benucci G.M."/>
            <person name="Marozzi G."/>
            <person name="Antonielli L."/>
            <person name="Sanchez S."/>
            <person name="Marco P."/>
            <person name="Wang X."/>
            <person name="Falini L.B."/>
            <person name="Barry K."/>
            <person name="Haridas S."/>
            <person name="Lipzen A."/>
            <person name="Labutti K."/>
            <person name="Grigoriev I.V."/>
            <person name="Murat C."/>
            <person name="Martin F."/>
            <person name="Albertini E."/>
            <person name="Donnini D."/>
            <person name="Bonito G."/>
        </authorList>
    </citation>
    <scope>NUCLEOTIDE SEQUENCE [LARGE SCALE GENOMIC DNA]</scope>
    <source>
        <strain evidence="8 9">Sb_GMNB300</strain>
    </source>
</reference>
<evidence type="ECO:0000256" key="2">
    <source>
        <dbReference type="ARBA" id="ARBA00022692"/>
    </source>
</evidence>
<dbReference type="Proteomes" id="UP000326924">
    <property type="component" value="Unassembled WGS sequence"/>
</dbReference>
<keyword evidence="2 6" id="KW-0812">Transmembrane</keyword>
<evidence type="ECO:0000313" key="8">
    <source>
        <dbReference type="EMBL" id="KAA8909522.1"/>
    </source>
</evidence>
<sequence length="326" mass="37270">MLKYENRIAFDLALFLPGFFFISLRLWIRNRNRLPNPHLTWILSDVFVALSLIIAASVISLDLWYMQRRIRLRDYPKEEDPAGYFVETITISIEFLKVSLFNQYGYICALWSVKASFLCSYYSMSRHLSVKLRQVMKLTWVALLLTLLGLVFGFTFWCRPIERNWSIDQDYFCSPQAKPAQAVLVYALHIGTDIPIMAIPFFIIHTLKLGRSEKYAISFMFLLGFMTVATSTFSFILHMQFIKLEQYGIYGPSGDALGEKLEGIYLSAVAEVFGAVFIVCLPSTRIAVRTCLSRIRRTPEESQSQVGDSDNGLIELSPKVLVNGSV</sequence>
<dbReference type="AlphaFoldDB" id="A0A5J5F1G7"/>
<feature type="transmembrane region" description="Helical" evidence="6">
    <location>
        <begin position="12"/>
        <end position="28"/>
    </location>
</feature>
<evidence type="ECO:0000256" key="5">
    <source>
        <dbReference type="ARBA" id="ARBA00038359"/>
    </source>
</evidence>
<dbReference type="Pfam" id="PF20684">
    <property type="entry name" value="Fung_rhodopsin"/>
    <property type="match status" value="1"/>
</dbReference>
<organism evidence="8 9">
    <name type="scientific">Sphaerosporella brunnea</name>
    <dbReference type="NCBI Taxonomy" id="1250544"/>
    <lineage>
        <taxon>Eukaryota</taxon>
        <taxon>Fungi</taxon>
        <taxon>Dikarya</taxon>
        <taxon>Ascomycota</taxon>
        <taxon>Pezizomycotina</taxon>
        <taxon>Pezizomycetes</taxon>
        <taxon>Pezizales</taxon>
        <taxon>Pyronemataceae</taxon>
        <taxon>Sphaerosporella</taxon>
    </lineage>
</organism>
<dbReference type="PANTHER" id="PTHR33048:SF47">
    <property type="entry name" value="INTEGRAL MEMBRANE PROTEIN-RELATED"/>
    <property type="match status" value="1"/>
</dbReference>
<name>A0A5J5F1G7_9PEZI</name>
<evidence type="ECO:0000259" key="7">
    <source>
        <dbReference type="Pfam" id="PF20684"/>
    </source>
</evidence>
<feature type="transmembrane region" description="Helical" evidence="6">
    <location>
        <begin position="184"/>
        <end position="204"/>
    </location>
</feature>
<evidence type="ECO:0000256" key="6">
    <source>
        <dbReference type="SAM" id="Phobius"/>
    </source>
</evidence>
<keyword evidence="4 6" id="KW-0472">Membrane</keyword>
<keyword evidence="9" id="KW-1185">Reference proteome</keyword>
<evidence type="ECO:0000313" key="9">
    <source>
        <dbReference type="Proteomes" id="UP000326924"/>
    </source>
</evidence>